<dbReference type="Gene3D" id="3.40.50.720">
    <property type="entry name" value="NAD(P)-binding Rossmann-like Domain"/>
    <property type="match status" value="1"/>
</dbReference>
<evidence type="ECO:0000313" key="3">
    <source>
        <dbReference type="EMBL" id="WZW97588.1"/>
    </source>
</evidence>
<dbReference type="SUPFAM" id="SSF51735">
    <property type="entry name" value="NAD(P)-binding Rossmann-fold domains"/>
    <property type="match status" value="1"/>
</dbReference>
<sequence length="226" mass="22575">MANIVIIGGHGKVALLAAPLLAEAGHEVTSVIRKQEQAQEVAATGATPLVEDIETLDADGFARVLRGADVVVWSAGAGGGSPERTKAVDADAAIRSIDAAVAVGVPQYVMVSYYGARPDHGVPEGEGFFAYAEAKATADEHLRGTELGWTILGPSTLSSDEPTGRIDAVAGPGPQGDSSEPGPASRGNVARVIAAVVAAGGPARTTIAFTDGGTPIDEAVAAATAG</sequence>
<protein>
    <submittedName>
        <fullName evidence="3">NAD(P)H-binding protein</fullName>
    </submittedName>
</protein>
<dbReference type="InterPro" id="IPR036291">
    <property type="entry name" value="NAD(P)-bd_dom_sf"/>
</dbReference>
<reference evidence="3 4" key="1">
    <citation type="journal article" date="2023" name="Environ Microbiome">
        <title>A coral-associated actinobacterium mitigates coral bleaching under heat stress.</title>
        <authorList>
            <person name="Li J."/>
            <person name="Zou Y."/>
            <person name="Li Q."/>
            <person name="Zhang J."/>
            <person name="Bourne D.G."/>
            <person name="Lyu Y."/>
            <person name="Liu C."/>
            <person name="Zhang S."/>
        </authorList>
    </citation>
    <scope>NUCLEOTIDE SEQUENCE [LARGE SCALE GENOMIC DNA]</scope>
    <source>
        <strain evidence="3 4">SCSIO 13291</strain>
    </source>
</reference>
<dbReference type="Proteomes" id="UP001434337">
    <property type="component" value="Chromosome"/>
</dbReference>
<feature type="domain" description="NAD(P)-binding" evidence="2">
    <location>
        <begin position="8"/>
        <end position="198"/>
    </location>
</feature>
<gene>
    <name evidence="3" type="ORF">PCC79_11830</name>
</gene>
<name>A0ABZ3C528_9ACTN</name>
<dbReference type="RefSeq" id="WP_342371938.1">
    <property type="nucleotide sequence ID" value="NZ_CP115965.1"/>
</dbReference>
<keyword evidence="4" id="KW-1185">Reference proteome</keyword>
<dbReference type="PANTHER" id="PTHR15020">
    <property type="entry name" value="FLAVIN REDUCTASE-RELATED"/>
    <property type="match status" value="1"/>
</dbReference>
<dbReference type="EMBL" id="CP115965">
    <property type="protein sequence ID" value="WZW97588.1"/>
    <property type="molecule type" value="Genomic_DNA"/>
</dbReference>
<feature type="region of interest" description="Disordered" evidence="1">
    <location>
        <begin position="154"/>
        <end position="186"/>
    </location>
</feature>
<evidence type="ECO:0000256" key="1">
    <source>
        <dbReference type="SAM" id="MobiDB-lite"/>
    </source>
</evidence>
<evidence type="ECO:0000259" key="2">
    <source>
        <dbReference type="Pfam" id="PF13460"/>
    </source>
</evidence>
<evidence type="ECO:0000313" key="4">
    <source>
        <dbReference type="Proteomes" id="UP001434337"/>
    </source>
</evidence>
<accession>A0ABZ3C528</accession>
<proteinExistence type="predicted"/>
<dbReference type="InterPro" id="IPR016040">
    <property type="entry name" value="NAD(P)-bd_dom"/>
</dbReference>
<dbReference type="PANTHER" id="PTHR15020:SF50">
    <property type="entry name" value="UPF0659 PROTEIN YMR090W"/>
    <property type="match status" value="1"/>
</dbReference>
<dbReference type="Pfam" id="PF13460">
    <property type="entry name" value="NAD_binding_10"/>
    <property type="match status" value="1"/>
</dbReference>
<organism evidence="3 4">
    <name type="scientific">Propioniciclava soli</name>
    <dbReference type="NCBI Taxonomy" id="2775081"/>
    <lineage>
        <taxon>Bacteria</taxon>
        <taxon>Bacillati</taxon>
        <taxon>Actinomycetota</taxon>
        <taxon>Actinomycetes</taxon>
        <taxon>Propionibacteriales</taxon>
        <taxon>Propionibacteriaceae</taxon>
        <taxon>Propioniciclava</taxon>
    </lineage>
</organism>